<evidence type="ECO:0000256" key="1">
    <source>
        <dbReference type="ARBA" id="ARBA00004429"/>
    </source>
</evidence>
<dbReference type="EMBL" id="JACIEM010000002">
    <property type="protein sequence ID" value="MBB4002751.1"/>
    <property type="molecule type" value="Genomic_DNA"/>
</dbReference>
<evidence type="ECO:0000259" key="14">
    <source>
        <dbReference type="Pfam" id="PF13632"/>
    </source>
</evidence>
<dbReference type="InterPro" id="IPR029044">
    <property type="entry name" value="Nucleotide-diphossugar_trans"/>
</dbReference>
<dbReference type="NCBIfam" id="NF003962">
    <property type="entry name" value="PRK05454.2-5"/>
    <property type="match status" value="1"/>
</dbReference>
<dbReference type="InterPro" id="IPR050321">
    <property type="entry name" value="Glycosyltr_2/OpgH_subfam"/>
</dbReference>
<organism evidence="15 16">
    <name type="scientific">Aurantimonas endophytica</name>
    <dbReference type="NCBI Taxonomy" id="1522175"/>
    <lineage>
        <taxon>Bacteria</taxon>
        <taxon>Pseudomonadati</taxon>
        <taxon>Pseudomonadota</taxon>
        <taxon>Alphaproteobacteria</taxon>
        <taxon>Hyphomicrobiales</taxon>
        <taxon>Aurantimonadaceae</taxon>
        <taxon>Aurantimonas</taxon>
    </lineage>
</organism>
<keyword evidence="7 15" id="KW-0328">Glycosyltransferase</keyword>
<dbReference type="Proteomes" id="UP000588647">
    <property type="component" value="Unassembled WGS sequence"/>
</dbReference>
<feature type="region of interest" description="Disordered" evidence="12">
    <location>
        <begin position="1"/>
        <end position="28"/>
    </location>
</feature>
<feature type="transmembrane region" description="Helical" evidence="13">
    <location>
        <begin position="432"/>
        <end position="454"/>
    </location>
</feature>
<keyword evidence="10 13" id="KW-1133">Transmembrane helix</keyword>
<reference evidence="15 16" key="1">
    <citation type="submission" date="2020-08" db="EMBL/GenBank/DDBJ databases">
        <title>Genomic Encyclopedia of Type Strains, Phase IV (KMG-IV): sequencing the most valuable type-strain genomes for metagenomic binning, comparative biology and taxonomic classification.</title>
        <authorList>
            <person name="Goeker M."/>
        </authorList>
    </citation>
    <scope>NUCLEOTIDE SEQUENCE [LARGE SCALE GENOMIC DNA]</scope>
    <source>
        <strain evidence="15 16">DSM 103570</strain>
    </source>
</reference>
<keyword evidence="5" id="KW-1003">Cell membrane</keyword>
<evidence type="ECO:0000256" key="12">
    <source>
        <dbReference type="SAM" id="MobiDB-lite"/>
    </source>
</evidence>
<dbReference type="AlphaFoldDB" id="A0A7W6HCP8"/>
<feature type="transmembrane region" description="Helical" evidence="13">
    <location>
        <begin position="40"/>
        <end position="61"/>
    </location>
</feature>
<keyword evidence="11 13" id="KW-0472">Membrane</keyword>
<feature type="domain" description="Glycosyltransferase 2-like" evidence="14">
    <location>
        <begin position="231"/>
        <end position="442"/>
    </location>
</feature>
<feature type="transmembrane region" description="Helical" evidence="13">
    <location>
        <begin position="475"/>
        <end position="502"/>
    </location>
</feature>
<feature type="transmembrane region" description="Helical" evidence="13">
    <location>
        <begin position="522"/>
        <end position="546"/>
    </location>
</feature>
<comment type="caution">
    <text evidence="15">The sequence shown here is derived from an EMBL/GenBank/DDBJ whole genome shotgun (WGS) entry which is preliminary data.</text>
</comment>
<protein>
    <recommendedName>
        <fullName evidence="4">Glucans biosynthesis glucosyltransferase H</fullName>
    </recommendedName>
</protein>
<dbReference type="NCBIfam" id="NF003958">
    <property type="entry name" value="PRK05454.2-1"/>
    <property type="match status" value="1"/>
</dbReference>
<keyword evidence="8 15" id="KW-0808">Transferase</keyword>
<evidence type="ECO:0000256" key="4">
    <source>
        <dbReference type="ARBA" id="ARBA00020585"/>
    </source>
</evidence>
<dbReference type="PANTHER" id="PTHR43867">
    <property type="entry name" value="CELLULOSE SYNTHASE CATALYTIC SUBUNIT A [UDP-FORMING]"/>
    <property type="match status" value="1"/>
</dbReference>
<feature type="transmembrane region" description="Helical" evidence="13">
    <location>
        <begin position="73"/>
        <end position="98"/>
    </location>
</feature>
<evidence type="ECO:0000256" key="6">
    <source>
        <dbReference type="ARBA" id="ARBA00022519"/>
    </source>
</evidence>
<evidence type="ECO:0000256" key="5">
    <source>
        <dbReference type="ARBA" id="ARBA00022475"/>
    </source>
</evidence>
<keyword evidence="9 13" id="KW-0812">Transmembrane</keyword>
<dbReference type="Pfam" id="PF13632">
    <property type="entry name" value="Glyco_trans_2_3"/>
    <property type="match status" value="1"/>
</dbReference>
<comment type="similarity">
    <text evidence="3">Belongs to the glycosyltransferase 2 family. OpgH subfamily.</text>
</comment>
<evidence type="ECO:0000256" key="8">
    <source>
        <dbReference type="ARBA" id="ARBA00022679"/>
    </source>
</evidence>
<dbReference type="Gene3D" id="3.90.550.10">
    <property type="entry name" value="Spore Coat Polysaccharide Biosynthesis Protein SpsA, Chain A"/>
    <property type="match status" value="1"/>
</dbReference>
<dbReference type="GO" id="GO:0005886">
    <property type="term" value="C:plasma membrane"/>
    <property type="evidence" value="ECO:0007669"/>
    <property type="project" value="UniProtKB-SubCell"/>
</dbReference>
<keyword evidence="6" id="KW-0997">Cell inner membrane</keyword>
<dbReference type="RefSeq" id="WP_252920177.1">
    <property type="nucleotide sequence ID" value="NZ_JAAAMM010000002.1"/>
</dbReference>
<sequence>MLRVPPADDELSFSPTKDREGTGRPPAPVASGMPVALRRLIVLVLNVATLVALAAGVVTLLSADGVIDAAEWVMLIGFLLATPWTVLGFWNAVMGLVLMHGPADPARSVYPYFSAGPAGRVRKLHSRTALTVFLRNEDPRPIFERIEAMRISLERTGLREHFRFFVLSDTSEPKVALAEEAEFQRFATVFADDDPMRPVYRRRIDNVGFKAGNVRDFLDQYGDDFEFYLPLDSDSVMSGDVMARLVATMEANPRFGILQSLVVGTPATSGFARIFQFGMRHGMRSFTMGASWWTADCGSYWGHNAVIRTGAFRDHCELPILPGRAPLGGHVLSHDQLEAVLMRRAGYEVRIVPVETQSYETSPPTLPEFAKRDLRWCQGNMQYWRFLRASGLMAISRFQILQAILMYMAPPAWIAMTIAATVKGVTGTFDPAYLQLGLGLFLTIFVLSIAPKLAGMIDVLATRGAVRAYGGPIRFLASALIEIPVSMLMAPIVAVYVSLFLVGLPFGRSVTWSGQNRDKLGVGWISAFKAMWPQTLLGFAMAAVLYAANPVALLWGAPFVAGLCLAVPFTVITASPGFGRMVARAGLFATPEESILPRVLRGLIPIEARPWRGIDARSSPMLPAAVPLTAKAEAGRR</sequence>
<evidence type="ECO:0000313" key="15">
    <source>
        <dbReference type="EMBL" id="MBB4002751.1"/>
    </source>
</evidence>
<evidence type="ECO:0000313" key="16">
    <source>
        <dbReference type="Proteomes" id="UP000588647"/>
    </source>
</evidence>
<evidence type="ECO:0000256" key="10">
    <source>
        <dbReference type="ARBA" id="ARBA00022989"/>
    </source>
</evidence>
<evidence type="ECO:0000256" key="13">
    <source>
        <dbReference type="SAM" id="Phobius"/>
    </source>
</evidence>
<evidence type="ECO:0000256" key="3">
    <source>
        <dbReference type="ARBA" id="ARBA00009337"/>
    </source>
</evidence>
<name>A0A7W6HCP8_9HYPH</name>
<comment type="subcellular location">
    <subcellularLocation>
        <location evidence="1">Cell inner membrane</location>
        <topology evidence="1">Multi-pass membrane protein</topology>
    </subcellularLocation>
</comment>
<gene>
    <name evidence="15" type="ORF">GGR03_001826</name>
</gene>
<comment type="pathway">
    <text evidence="2">Glycan metabolism; osmoregulated periplasmic glucan (OPG) biosynthesis.</text>
</comment>
<feature type="transmembrane region" description="Helical" evidence="13">
    <location>
        <begin position="400"/>
        <end position="420"/>
    </location>
</feature>
<dbReference type="SUPFAM" id="SSF53448">
    <property type="entry name" value="Nucleotide-diphospho-sugar transferases"/>
    <property type="match status" value="1"/>
</dbReference>
<dbReference type="GO" id="GO:0016758">
    <property type="term" value="F:hexosyltransferase activity"/>
    <property type="evidence" value="ECO:0007669"/>
    <property type="project" value="TreeGrafter"/>
</dbReference>
<feature type="transmembrane region" description="Helical" evidence="13">
    <location>
        <begin position="553"/>
        <end position="574"/>
    </location>
</feature>
<evidence type="ECO:0000256" key="11">
    <source>
        <dbReference type="ARBA" id="ARBA00023136"/>
    </source>
</evidence>
<evidence type="ECO:0000256" key="7">
    <source>
        <dbReference type="ARBA" id="ARBA00022676"/>
    </source>
</evidence>
<accession>A0A7W6HCP8</accession>
<dbReference type="InterPro" id="IPR001173">
    <property type="entry name" value="Glyco_trans_2-like"/>
</dbReference>
<keyword evidence="16" id="KW-1185">Reference proteome</keyword>
<dbReference type="PANTHER" id="PTHR43867:SF5">
    <property type="entry name" value="GLUCANS BIOSYNTHESIS GLUCOSYLTRANSFERASE H"/>
    <property type="match status" value="1"/>
</dbReference>
<evidence type="ECO:0000256" key="2">
    <source>
        <dbReference type="ARBA" id="ARBA00005001"/>
    </source>
</evidence>
<proteinExistence type="inferred from homology"/>
<evidence type="ECO:0000256" key="9">
    <source>
        <dbReference type="ARBA" id="ARBA00022692"/>
    </source>
</evidence>